<reference evidence="2 3" key="1">
    <citation type="submission" date="2019-02" db="EMBL/GenBank/DDBJ databases">
        <title>Draft Genome Sequences of Six Type Strains of the Genus Massilia.</title>
        <authorList>
            <person name="Miess H."/>
            <person name="Frediansyhah A."/>
            <person name="Gross H."/>
        </authorList>
    </citation>
    <scope>NUCLEOTIDE SEQUENCE [LARGE SCALE GENOMIC DNA]</scope>
    <source>
        <strain evidence="2 3">DSM 17472</strain>
    </source>
</reference>
<name>A0ABX5RP50_9BURK</name>
<feature type="region of interest" description="Disordered" evidence="1">
    <location>
        <begin position="1"/>
        <end position="24"/>
    </location>
</feature>
<keyword evidence="3" id="KW-1185">Reference proteome</keyword>
<evidence type="ECO:0000256" key="1">
    <source>
        <dbReference type="SAM" id="MobiDB-lite"/>
    </source>
</evidence>
<evidence type="ECO:0000313" key="2">
    <source>
        <dbReference type="EMBL" id="QBH99554.1"/>
    </source>
</evidence>
<dbReference type="Proteomes" id="UP000292307">
    <property type="component" value="Chromosome"/>
</dbReference>
<accession>A0ABX5RP50</accession>
<protein>
    <submittedName>
        <fullName evidence="2">PEP-CTERM sorting domain-containing protein</fullName>
    </submittedName>
</protein>
<dbReference type="NCBIfam" id="TIGR02595">
    <property type="entry name" value="PEP_CTERM"/>
    <property type="match status" value="1"/>
</dbReference>
<evidence type="ECO:0000313" key="3">
    <source>
        <dbReference type="Proteomes" id="UP000292307"/>
    </source>
</evidence>
<organism evidence="2 3">
    <name type="scientific">Pseudoduganella albidiflava</name>
    <dbReference type="NCBI Taxonomy" id="321983"/>
    <lineage>
        <taxon>Bacteria</taxon>
        <taxon>Pseudomonadati</taxon>
        <taxon>Pseudomonadota</taxon>
        <taxon>Betaproteobacteria</taxon>
        <taxon>Burkholderiales</taxon>
        <taxon>Oxalobacteraceae</taxon>
        <taxon>Telluria group</taxon>
        <taxon>Pseudoduganella</taxon>
    </lineage>
</organism>
<gene>
    <name evidence="2" type="ORF">EYF70_00875</name>
</gene>
<dbReference type="EMBL" id="CP036401">
    <property type="protein sequence ID" value="QBH99554.1"/>
    <property type="molecule type" value="Genomic_DNA"/>
</dbReference>
<dbReference type="InterPro" id="IPR013424">
    <property type="entry name" value="Ice-binding_C"/>
</dbReference>
<sequence length="272" mass="28207">MRDQSTRSMRVSRAARPTGRRSHFPKEPIMKQVWQLIGATVLSASVAESAQAIPLSTLLSGGTLGAGGLAFTNFSASFRASDPLRIFDPAAIDVTALAGGPAAGTWLRFEVRGGALTVRGEGGGAPAFAGLQMRFRAAALDPARSGVVLATQGNAIDMRLENRGVYVGDAAGSPGIAGPVALPGAPWNGNSADWYFPMGAVPAVEAAGFPSQAELWIHKDALVWATDRAHTVSLLVFSQRFDLEVPEPGSLPLLAVAGLAAAAVLGKKRLAR</sequence>
<proteinExistence type="predicted"/>